<dbReference type="InterPro" id="IPR015683">
    <property type="entry name" value="Ionotropic_Glu_rcpt"/>
</dbReference>
<dbReference type="Pfam" id="PF07885">
    <property type="entry name" value="Ion_trans_2"/>
    <property type="match status" value="1"/>
</dbReference>
<dbReference type="SUPFAM" id="SSF53850">
    <property type="entry name" value="Periplasmic binding protein-like II"/>
    <property type="match status" value="1"/>
</dbReference>
<gene>
    <name evidence="4" type="ORF">SAMN06265222_1125</name>
</gene>
<dbReference type="Gene3D" id="3.40.190.10">
    <property type="entry name" value="Periplasmic binding protein-like II"/>
    <property type="match status" value="2"/>
</dbReference>
<dbReference type="EMBL" id="FXUG01000012">
    <property type="protein sequence ID" value="SMP69345.1"/>
    <property type="molecule type" value="Genomic_DNA"/>
</dbReference>
<name>A0ABY1QES4_9BACT</name>
<proteinExistence type="predicted"/>
<feature type="compositionally biased region" description="Polar residues" evidence="1">
    <location>
        <begin position="96"/>
        <end position="108"/>
    </location>
</feature>
<feature type="transmembrane region" description="Helical" evidence="2">
    <location>
        <begin position="255"/>
        <end position="276"/>
    </location>
</feature>
<evidence type="ECO:0000256" key="1">
    <source>
        <dbReference type="SAM" id="MobiDB-lite"/>
    </source>
</evidence>
<keyword evidence="2" id="KW-1133">Transmembrane helix</keyword>
<keyword evidence="2" id="KW-0472">Membrane</keyword>
<dbReference type="Gene3D" id="1.10.287.70">
    <property type="match status" value="1"/>
</dbReference>
<evidence type="ECO:0000259" key="3">
    <source>
        <dbReference type="SMART" id="SM00062"/>
    </source>
</evidence>
<dbReference type="InterPro" id="IPR001638">
    <property type="entry name" value="Solute-binding_3/MltF_N"/>
</dbReference>
<feature type="transmembrane region" description="Helical" evidence="2">
    <location>
        <begin position="57"/>
        <end position="77"/>
    </location>
</feature>
<organism evidence="4 5">
    <name type="scientific">Neorhodopirellula lusitana</name>
    <dbReference type="NCBI Taxonomy" id="445327"/>
    <lineage>
        <taxon>Bacteria</taxon>
        <taxon>Pseudomonadati</taxon>
        <taxon>Planctomycetota</taxon>
        <taxon>Planctomycetia</taxon>
        <taxon>Pirellulales</taxon>
        <taxon>Pirellulaceae</taxon>
        <taxon>Neorhodopirellula</taxon>
    </lineage>
</organism>
<dbReference type="PANTHER" id="PTHR18966">
    <property type="entry name" value="IONOTROPIC GLUTAMATE RECEPTOR"/>
    <property type="match status" value="1"/>
</dbReference>
<sequence length="477" mass="52309">MTFGKYRKTLMWICRGQERPASYRGRSGVGTNARPPLVALDPSRGRVKFGFSTGRNAWARAFVAAMFCVGVVCLWGVCGELPGVVGQDTLNQEALNQQASNQEAPSQESAERDAVSASQGEDAKPADAAPVRLMVPDKLVVATREVPPFAMRSEDSQWTGISIDLLREVKAELEVESGHDIAFEFREMSLADMLDAVENSEVDLAAAAITMNYEREKRMDFTHSFHTSGLGIAVGAKQRRSGWSGIVDAVLSKTFLRIVAGLFLAMLVSAVGIYLFERRHNREHFDHGWMKGIASGMWWAAVTLTTVGYGDKVPKSLGGRLIGLVWMFAGLFIIAGFTAAVTSALTLTELRMRINGPSELSGVKVATVEGSTSADYLRSRHILSVKHKDVDSALKSLVANQCDVVVYDAPILRYQTYQNYSGEAFVLPVTFERQNYAFALPSGSPLSEVINRVLLRQTSSPDWDDVLATYFGESQQK</sequence>
<reference evidence="4 5" key="1">
    <citation type="submission" date="2017-05" db="EMBL/GenBank/DDBJ databases">
        <authorList>
            <person name="Varghese N."/>
            <person name="Submissions S."/>
        </authorList>
    </citation>
    <scope>NUCLEOTIDE SEQUENCE [LARGE SCALE GENOMIC DNA]</scope>
    <source>
        <strain evidence="4 5">DSM 25457</strain>
    </source>
</reference>
<keyword evidence="2" id="KW-0812">Transmembrane</keyword>
<dbReference type="SMART" id="SM00062">
    <property type="entry name" value="PBPb"/>
    <property type="match status" value="1"/>
</dbReference>
<accession>A0ABY1QES4</accession>
<dbReference type="Proteomes" id="UP001158067">
    <property type="component" value="Unassembled WGS sequence"/>
</dbReference>
<dbReference type="Pfam" id="PF00497">
    <property type="entry name" value="SBP_bac_3"/>
    <property type="match status" value="1"/>
</dbReference>
<feature type="region of interest" description="Disordered" evidence="1">
    <location>
        <begin position="96"/>
        <end position="128"/>
    </location>
</feature>
<feature type="transmembrane region" description="Helical" evidence="2">
    <location>
        <begin position="288"/>
        <end position="309"/>
    </location>
</feature>
<feature type="domain" description="Solute-binding protein family 3/N-terminal" evidence="3">
    <location>
        <begin position="138"/>
        <end position="474"/>
    </location>
</feature>
<protein>
    <submittedName>
        <fullName evidence="4">Amino acid ABC transporter substrate-binding protein, PAAT family</fullName>
    </submittedName>
</protein>
<evidence type="ECO:0000313" key="5">
    <source>
        <dbReference type="Proteomes" id="UP001158067"/>
    </source>
</evidence>
<evidence type="ECO:0000256" key="2">
    <source>
        <dbReference type="SAM" id="Phobius"/>
    </source>
</evidence>
<feature type="transmembrane region" description="Helical" evidence="2">
    <location>
        <begin position="321"/>
        <end position="347"/>
    </location>
</feature>
<dbReference type="InterPro" id="IPR013099">
    <property type="entry name" value="K_chnl_dom"/>
</dbReference>
<dbReference type="SUPFAM" id="SSF81324">
    <property type="entry name" value="Voltage-gated potassium channels"/>
    <property type="match status" value="1"/>
</dbReference>
<comment type="caution">
    <text evidence="4">The sequence shown here is derived from an EMBL/GenBank/DDBJ whole genome shotgun (WGS) entry which is preliminary data.</text>
</comment>
<dbReference type="PRINTS" id="PR00169">
    <property type="entry name" value="KCHANNEL"/>
</dbReference>
<evidence type="ECO:0000313" key="4">
    <source>
        <dbReference type="EMBL" id="SMP69345.1"/>
    </source>
</evidence>
<keyword evidence="5" id="KW-1185">Reference proteome</keyword>